<comment type="caution">
    <text evidence="9">The sequence shown here is derived from an EMBL/GenBank/DDBJ whole genome shotgun (WGS) entry which is preliminary data.</text>
</comment>
<dbReference type="GO" id="GO:0015288">
    <property type="term" value="F:porin activity"/>
    <property type="evidence" value="ECO:0007669"/>
    <property type="project" value="TreeGrafter"/>
</dbReference>
<dbReference type="Gene3D" id="1.20.1600.10">
    <property type="entry name" value="Outer membrane efflux proteins (OEP)"/>
    <property type="match status" value="1"/>
</dbReference>
<organism evidence="9 10">
    <name type="scientific">Alginatibacterium sediminis</name>
    <dbReference type="NCBI Taxonomy" id="2164068"/>
    <lineage>
        <taxon>Bacteria</taxon>
        <taxon>Pseudomonadati</taxon>
        <taxon>Pseudomonadota</taxon>
        <taxon>Gammaproteobacteria</taxon>
        <taxon>Alteromonadales</taxon>
        <taxon>Alteromonadaceae</taxon>
        <taxon>Alginatibacterium</taxon>
    </lineage>
</organism>
<evidence type="ECO:0000256" key="2">
    <source>
        <dbReference type="ARBA" id="ARBA00007613"/>
    </source>
</evidence>
<keyword evidence="3" id="KW-0813">Transport</keyword>
<dbReference type="InterPro" id="IPR003423">
    <property type="entry name" value="OMP_efflux"/>
</dbReference>
<dbReference type="GO" id="GO:0009279">
    <property type="term" value="C:cell outer membrane"/>
    <property type="evidence" value="ECO:0007669"/>
    <property type="project" value="UniProtKB-SubCell"/>
</dbReference>
<dbReference type="NCBIfam" id="NF007002">
    <property type="entry name" value="PRK09465.1"/>
    <property type="match status" value="1"/>
</dbReference>
<comment type="subcellular location">
    <subcellularLocation>
        <location evidence="1">Cell outer membrane</location>
    </subcellularLocation>
</comment>
<keyword evidence="4" id="KW-1134">Transmembrane beta strand</keyword>
<dbReference type="AlphaFoldDB" id="A0A420ECN9"/>
<dbReference type="Pfam" id="PF02321">
    <property type="entry name" value="OEP"/>
    <property type="match status" value="2"/>
</dbReference>
<dbReference type="NCBIfam" id="TIGR01844">
    <property type="entry name" value="type_I_sec_TolC"/>
    <property type="match status" value="1"/>
</dbReference>
<dbReference type="GO" id="GO:0015562">
    <property type="term" value="F:efflux transmembrane transporter activity"/>
    <property type="evidence" value="ECO:0007669"/>
    <property type="project" value="InterPro"/>
</dbReference>
<dbReference type="Proteomes" id="UP000286482">
    <property type="component" value="Unassembled WGS sequence"/>
</dbReference>
<keyword evidence="10" id="KW-1185">Reference proteome</keyword>
<feature type="signal peptide" evidence="8">
    <location>
        <begin position="1"/>
        <end position="22"/>
    </location>
</feature>
<evidence type="ECO:0000256" key="6">
    <source>
        <dbReference type="ARBA" id="ARBA00023136"/>
    </source>
</evidence>
<name>A0A420ECN9_9ALTE</name>
<keyword evidence="7" id="KW-0998">Cell outer membrane</keyword>
<evidence type="ECO:0000256" key="3">
    <source>
        <dbReference type="ARBA" id="ARBA00022448"/>
    </source>
</evidence>
<sequence length="439" mass="47685">MLKLKSSLVILGLCGLSNIALADDILQIYQLAKERDPLILQAKAQRDAQFERITETRAATLPQVGLTAGVSYTEVGGSSAFSNGNAGVTGNIGFSQNLYSQALWTNLSLAEKAASQSDAEYGFQQQSLITRVSQAYFDVLRSLDALTFVRANKDASARQLEQTRQRFNVGLTAITDVHEAQAEYDRTVADEISAENNLSNSYEELREFTGVEHRDLSLLDTERFDPQPLAEERQVWVNQALDKNLNLNAQRIAKDIASEQIDLAQTGDGPSVDLTAALGSKYDAYRDSQSLDGSLNNATVGVEFSLPLYTGGRVDSQVKQAQFSYVAASQALEQSYRSTQSELNSSLNNVAANIGAIKAFEQTVVSSESALEATEAGFEVGTRTIVDVQNATRSLFQSKQQLASARYDYILNMLALKLAAGTLTDDDVVTINSGLIEAN</sequence>
<keyword evidence="6" id="KW-0472">Membrane</keyword>
<protein>
    <submittedName>
        <fullName evidence="9">Outer membrane channel protein TolC</fullName>
    </submittedName>
</protein>
<dbReference type="GO" id="GO:1990281">
    <property type="term" value="C:efflux pump complex"/>
    <property type="evidence" value="ECO:0007669"/>
    <property type="project" value="TreeGrafter"/>
</dbReference>
<dbReference type="InterPro" id="IPR051906">
    <property type="entry name" value="TolC-like"/>
</dbReference>
<dbReference type="InterPro" id="IPR010130">
    <property type="entry name" value="T1SS_OMP_TolC"/>
</dbReference>
<evidence type="ECO:0000256" key="8">
    <source>
        <dbReference type="SAM" id="SignalP"/>
    </source>
</evidence>
<keyword evidence="5" id="KW-0812">Transmembrane</keyword>
<gene>
    <name evidence="9" type="primary">tolC</name>
    <name evidence="9" type="ORF">DBZ36_08530</name>
</gene>
<evidence type="ECO:0000256" key="5">
    <source>
        <dbReference type="ARBA" id="ARBA00022692"/>
    </source>
</evidence>
<dbReference type="InterPro" id="IPR058622">
    <property type="entry name" value="TolC"/>
</dbReference>
<comment type="similarity">
    <text evidence="2">Belongs to the outer membrane factor (OMF) (TC 1.B.17) family.</text>
</comment>
<evidence type="ECO:0000313" key="9">
    <source>
        <dbReference type="EMBL" id="RKF18450.1"/>
    </source>
</evidence>
<dbReference type="SUPFAM" id="SSF56954">
    <property type="entry name" value="Outer membrane efflux proteins (OEP)"/>
    <property type="match status" value="1"/>
</dbReference>
<evidence type="ECO:0000313" key="10">
    <source>
        <dbReference type="Proteomes" id="UP000286482"/>
    </source>
</evidence>
<reference evidence="9 10" key="1">
    <citation type="submission" date="2018-09" db="EMBL/GenBank/DDBJ databases">
        <authorList>
            <person name="Wang Z."/>
        </authorList>
    </citation>
    <scope>NUCLEOTIDE SEQUENCE [LARGE SCALE GENOMIC DNA]</scope>
    <source>
        <strain evidence="9 10">ALS 81</strain>
    </source>
</reference>
<dbReference type="EMBL" id="RAQO01000005">
    <property type="protein sequence ID" value="RKF18450.1"/>
    <property type="molecule type" value="Genomic_DNA"/>
</dbReference>
<evidence type="ECO:0000256" key="7">
    <source>
        <dbReference type="ARBA" id="ARBA00023237"/>
    </source>
</evidence>
<dbReference type="PANTHER" id="PTHR30026:SF20">
    <property type="entry name" value="OUTER MEMBRANE PROTEIN TOLC"/>
    <property type="match status" value="1"/>
</dbReference>
<dbReference type="PANTHER" id="PTHR30026">
    <property type="entry name" value="OUTER MEMBRANE PROTEIN TOLC"/>
    <property type="match status" value="1"/>
</dbReference>
<accession>A0A420ECN9</accession>
<proteinExistence type="inferred from homology"/>
<keyword evidence="8" id="KW-0732">Signal</keyword>
<dbReference type="OrthoDB" id="9813458at2"/>
<dbReference type="RefSeq" id="WP_120354529.1">
    <property type="nucleotide sequence ID" value="NZ_RAQO01000005.1"/>
</dbReference>
<evidence type="ECO:0000256" key="1">
    <source>
        <dbReference type="ARBA" id="ARBA00004442"/>
    </source>
</evidence>
<evidence type="ECO:0000256" key="4">
    <source>
        <dbReference type="ARBA" id="ARBA00022452"/>
    </source>
</evidence>
<feature type="chain" id="PRO_5019041405" evidence="8">
    <location>
        <begin position="23"/>
        <end position="439"/>
    </location>
</feature>